<evidence type="ECO:0000313" key="3">
    <source>
        <dbReference type="Proteomes" id="UP000291084"/>
    </source>
</evidence>
<gene>
    <name evidence="2" type="primary">Vigan.09G099700</name>
    <name evidence="2" type="ORF">VIGAN_09099700</name>
</gene>
<accession>A0A0S3SXL1</accession>
<dbReference type="Proteomes" id="UP000291084">
    <property type="component" value="Chromosome 9"/>
</dbReference>
<proteinExistence type="predicted"/>
<evidence type="ECO:0000256" key="1">
    <source>
        <dbReference type="SAM" id="Phobius"/>
    </source>
</evidence>
<evidence type="ECO:0000313" key="2">
    <source>
        <dbReference type="EMBL" id="BAT97529.1"/>
    </source>
</evidence>
<dbReference type="EMBL" id="AP015042">
    <property type="protein sequence ID" value="BAT97529.1"/>
    <property type="molecule type" value="Genomic_DNA"/>
</dbReference>
<feature type="transmembrane region" description="Helical" evidence="1">
    <location>
        <begin position="61"/>
        <end position="86"/>
    </location>
</feature>
<reference evidence="2 3" key="1">
    <citation type="journal article" date="2015" name="Sci. Rep.">
        <title>The power of single molecule real-time sequencing technology in the de novo assembly of a eukaryotic genome.</title>
        <authorList>
            <person name="Sakai H."/>
            <person name="Naito K."/>
            <person name="Ogiso-Tanaka E."/>
            <person name="Takahashi Y."/>
            <person name="Iseki K."/>
            <person name="Muto C."/>
            <person name="Satou K."/>
            <person name="Teruya K."/>
            <person name="Shiroma A."/>
            <person name="Shimoji M."/>
            <person name="Hirano T."/>
            <person name="Itoh T."/>
            <person name="Kaga A."/>
            <person name="Tomooka N."/>
        </authorList>
    </citation>
    <scope>NUCLEOTIDE SEQUENCE [LARGE SCALE GENOMIC DNA]</scope>
    <source>
        <strain evidence="3">cv. Shumari</strain>
    </source>
</reference>
<keyword evidence="1" id="KW-1133">Transmembrane helix</keyword>
<organism evidence="2 3">
    <name type="scientific">Vigna angularis var. angularis</name>
    <dbReference type="NCBI Taxonomy" id="157739"/>
    <lineage>
        <taxon>Eukaryota</taxon>
        <taxon>Viridiplantae</taxon>
        <taxon>Streptophyta</taxon>
        <taxon>Embryophyta</taxon>
        <taxon>Tracheophyta</taxon>
        <taxon>Spermatophyta</taxon>
        <taxon>Magnoliopsida</taxon>
        <taxon>eudicotyledons</taxon>
        <taxon>Gunneridae</taxon>
        <taxon>Pentapetalae</taxon>
        <taxon>rosids</taxon>
        <taxon>fabids</taxon>
        <taxon>Fabales</taxon>
        <taxon>Fabaceae</taxon>
        <taxon>Papilionoideae</taxon>
        <taxon>50 kb inversion clade</taxon>
        <taxon>NPAAA clade</taxon>
        <taxon>indigoferoid/millettioid clade</taxon>
        <taxon>Phaseoleae</taxon>
        <taxon>Vigna</taxon>
    </lineage>
</organism>
<keyword evidence="1" id="KW-0472">Membrane</keyword>
<name>A0A0S3SXL1_PHAAN</name>
<keyword evidence="1" id="KW-0812">Transmembrane</keyword>
<dbReference type="AlphaFoldDB" id="A0A0S3SXL1"/>
<feature type="transmembrane region" description="Helical" evidence="1">
    <location>
        <begin position="20"/>
        <end position="40"/>
    </location>
</feature>
<keyword evidence="3" id="KW-1185">Reference proteome</keyword>
<protein>
    <submittedName>
        <fullName evidence="2">Uncharacterized protein</fullName>
    </submittedName>
</protein>
<sequence>MNLWVLLPSPPHLSPSTFPIFFNSNYILKLKFFIFIILIYSKPSSPTLLPAPNLSISQFRLTICLLFYFTTPFVFSVSFLFIRFFLLNFPYIIKIH</sequence>